<reference evidence="3" key="1">
    <citation type="journal article" date="2015" name="BMC Genomics">
        <title>Genomic and transcriptomic analysis of the endophytic fungus Pestalotiopsis fici reveals its lifestyle and high potential for synthesis of natural products.</title>
        <authorList>
            <person name="Wang X."/>
            <person name="Zhang X."/>
            <person name="Liu L."/>
            <person name="Xiang M."/>
            <person name="Wang W."/>
            <person name="Sun X."/>
            <person name="Che Y."/>
            <person name="Guo L."/>
            <person name="Liu G."/>
            <person name="Guo L."/>
            <person name="Wang C."/>
            <person name="Yin W.B."/>
            <person name="Stadler M."/>
            <person name="Zhang X."/>
            <person name="Liu X."/>
        </authorList>
    </citation>
    <scope>NUCLEOTIDE SEQUENCE [LARGE SCALE GENOMIC DNA]</scope>
    <source>
        <strain evidence="3">W106-1 / CGMCC3.15140</strain>
    </source>
</reference>
<keyword evidence="1" id="KW-0732">Signal</keyword>
<dbReference type="HOGENOM" id="CLU_2923376_0_0_1"/>
<feature type="chain" id="PRO_5004833497" description="Secreted protein" evidence="1">
    <location>
        <begin position="23"/>
        <end position="61"/>
    </location>
</feature>
<name>W3WKB6_PESFW</name>
<proteinExistence type="predicted"/>
<dbReference type="GeneID" id="19279093"/>
<evidence type="ECO:0000256" key="1">
    <source>
        <dbReference type="SAM" id="SignalP"/>
    </source>
</evidence>
<dbReference type="KEGG" id="pfy:PFICI_14080"/>
<gene>
    <name evidence="2" type="ORF">PFICI_14080</name>
</gene>
<feature type="signal peptide" evidence="1">
    <location>
        <begin position="1"/>
        <end position="22"/>
    </location>
</feature>
<protein>
    <recommendedName>
        <fullName evidence="4">Secreted protein</fullName>
    </recommendedName>
</protein>
<dbReference type="OrthoDB" id="2507450at2759"/>
<dbReference type="RefSeq" id="XP_007840852.1">
    <property type="nucleotide sequence ID" value="XM_007842661.1"/>
</dbReference>
<accession>W3WKB6</accession>
<evidence type="ECO:0000313" key="3">
    <source>
        <dbReference type="Proteomes" id="UP000030651"/>
    </source>
</evidence>
<dbReference type="InParanoid" id="W3WKB6"/>
<organism evidence="2 3">
    <name type="scientific">Pestalotiopsis fici (strain W106-1 / CGMCC3.15140)</name>
    <dbReference type="NCBI Taxonomy" id="1229662"/>
    <lineage>
        <taxon>Eukaryota</taxon>
        <taxon>Fungi</taxon>
        <taxon>Dikarya</taxon>
        <taxon>Ascomycota</taxon>
        <taxon>Pezizomycotina</taxon>
        <taxon>Sordariomycetes</taxon>
        <taxon>Xylariomycetidae</taxon>
        <taxon>Amphisphaeriales</taxon>
        <taxon>Sporocadaceae</taxon>
        <taxon>Pestalotiopsis</taxon>
    </lineage>
</organism>
<evidence type="ECO:0008006" key="4">
    <source>
        <dbReference type="Google" id="ProtNLM"/>
    </source>
</evidence>
<dbReference type="AlphaFoldDB" id="W3WKB6"/>
<sequence length="61" mass="6607">MKCTGRFVVATLLSLLVSGTAAGGAEFLDDVRRDFGLGLFPRQASTNLQRSFGRCFSFTSE</sequence>
<keyword evidence="3" id="KW-1185">Reference proteome</keyword>
<dbReference type="EMBL" id="KI912120">
    <property type="protein sequence ID" value="ETS74214.1"/>
    <property type="molecule type" value="Genomic_DNA"/>
</dbReference>
<dbReference type="Proteomes" id="UP000030651">
    <property type="component" value="Unassembled WGS sequence"/>
</dbReference>
<evidence type="ECO:0000313" key="2">
    <source>
        <dbReference type="EMBL" id="ETS74214.1"/>
    </source>
</evidence>